<dbReference type="GO" id="GO:0046872">
    <property type="term" value="F:metal ion binding"/>
    <property type="evidence" value="ECO:0007669"/>
    <property type="project" value="InterPro"/>
</dbReference>
<evidence type="ECO:0000256" key="3">
    <source>
        <dbReference type="ARBA" id="ARBA00022729"/>
    </source>
</evidence>
<keyword evidence="2" id="KW-0813">Transport</keyword>
<dbReference type="SUPFAM" id="SSF53807">
    <property type="entry name" value="Helical backbone' metal receptor"/>
    <property type="match status" value="1"/>
</dbReference>
<dbReference type="EMBL" id="RJSF01000019">
    <property type="protein sequence ID" value="RNM15997.1"/>
    <property type="molecule type" value="Genomic_DNA"/>
</dbReference>
<dbReference type="OrthoDB" id="9810636at2"/>
<dbReference type="PANTHER" id="PTHR42953:SF3">
    <property type="entry name" value="HIGH-AFFINITY ZINC UPTAKE SYSTEM PROTEIN ZNUA"/>
    <property type="match status" value="1"/>
</dbReference>
<keyword evidence="6" id="KW-1185">Reference proteome</keyword>
<feature type="signal peptide" evidence="4">
    <location>
        <begin position="1"/>
        <end position="20"/>
    </location>
</feature>
<evidence type="ECO:0000256" key="2">
    <source>
        <dbReference type="ARBA" id="ARBA00022448"/>
    </source>
</evidence>
<keyword evidence="3 4" id="KW-0732">Signal</keyword>
<dbReference type="PANTHER" id="PTHR42953">
    <property type="entry name" value="HIGH-AFFINITY ZINC UPTAKE SYSTEM PROTEIN ZNUA-RELATED"/>
    <property type="match status" value="1"/>
</dbReference>
<protein>
    <submittedName>
        <fullName evidence="5">Zinc ABC transporter substrate-binding protein</fullName>
    </submittedName>
</protein>
<comment type="similarity">
    <text evidence="1">Belongs to the bacterial solute-binding protein 9 family.</text>
</comment>
<evidence type="ECO:0000313" key="6">
    <source>
        <dbReference type="Proteomes" id="UP000279994"/>
    </source>
</evidence>
<dbReference type="GO" id="GO:0030001">
    <property type="term" value="P:metal ion transport"/>
    <property type="evidence" value="ECO:0007669"/>
    <property type="project" value="InterPro"/>
</dbReference>
<dbReference type="InterPro" id="IPR050492">
    <property type="entry name" value="Bact_metal-bind_prot9"/>
</dbReference>
<comment type="caution">
    <text evidence="5">The sequence shown here is derived from an EMBL/GenBank/DDBJ whole genome shotgun (WGS) entry which is preliminary data.</text>
</comment>
<sequence>MSTRLLPLVLAVALVAPLSACGVGTSSDGRPTVVTSFYPLQFVTAQIAGQHVRIVDLTAPGVEPHDLELKVRQVAEVANADLVVYESKLQPAVDDAVAQNAKHHALDVAPDVDLQEGNPHFWLDPLRLARAAAAVEKRLAALDPKHAADYAANLATLDTTLTTLDHDFSAGLADCARNVVVTSHDAFGYWSRYGVRSAPIAGLSPDAEPSAAHLEQLRALIARDHVTTVFSETLASPKMADVLSHDLGLTTAVLDPIEGVAKGSSADYVSIMRKNLAALQQANGCKVSS</sequence>
<dbReference type="AlphaFoldDB" id="A0A3N0GU56"/>
<feature type="chain" id="PRO_5038502324" evidence="4">
    <location>
        <begin position="21"/>
        <end position="289"/>
    </location>
</feature>
<dbReference type="Gene3D" id="3.40.50.1980">
    <property type="entry name" value="Nitrogenase molybdenum iron protein domain"/>
    <property type="match status" value="2"/>
</dbReference>
<organism evidence="5 6">
    <name type="scientific">Nocardioides pocheonensis</name>
    <dbReference type="NCBI Taxonomy" id="661485"/>
    <lineage>
        <taxon>Bacteria</taxon>
        <taxon>Bacillati</taxon>
        <taxon>Actinomycetota</taxon>
        <taxon>Actinomycetes</taxon>
        <taxon>Propionibacteriales</taxon>
        <taxon>Nocardioidaceae</taxon>
        <taxon>Nocardioides</taxon>
    </lineage>
</organism>
<name>A0A3N0GU56_9ACTN</name>
<reference evidence="5 6" key="1">
    <citation type="submission" date="2018-11" db="EMBL/GenBank/DDBJ databases">
        <authorList>
            <person name="Li F."/>
        </authorList>
    </citation>
    <scope>NUCLEOTIDE SEQUENCE [LARGE SCALE GENOMIC DNA]</scope>
    <source>
        <strain evidence="5 6">Gsoil 818</strain>
    </source>
</reference>
<dbReference type="Proteomes" id="UP000279994">
    <property type="component" value="Unassembled WGS sequence"/>
</dbReference>
<evidence type="ECO:0000313" key="5">
    <source>
        <dbReference type="EMBL" id="RNM15997.1"/>
    </source>
</evidence>
<gene>
    <name evidence="5" type="ORF">EFL26_07520</name>
</gene>
<dbReference type="InterPro" id="IPR006127">
    <property type="entry name" value="ZnuA-like"/>
</dbReference>
<evidence type="ECO:0000256" key="4">
    <source>
        <dbReference type="SAM" id="SignalP"/>
    </source>
</evidence>
<accession>A0A3N0GU56</accession>
<evidence type="ECO:0000256" key="1">
    <source>
        <dbReference type="ARBA" id="ARBA00011028"/>
    </source>
</evidence>
<proteinExistence type="inferred from homology"/>
<dbReference type="Pfam" id="PF01297">
    <property type="entry name" value="ZnuA"/>
    <property type="match status" value="1"/>
</dbReference>
<dbReference type="RefSeq" id="WP_123222251.1">
    <property type="nucleotide sequence ID" value="NZ_RJSF01000019.1"/>
</dbReference>